<evidence type="ECO:0000313" key="1">
    <source>
        <dbReference type="EMBL" id="CDW25001.1"/>
    </source>
</evidence>
<reference evidence="1" key="1">
    <citation type="submission" date="2014-05" db="EMBL/GenBank/DDBJ databases">
        <authorList>
            <person name="Chronopoulou M."/>
        </authorList>
    </citation>
    <scope>NUCLEOTIDE SEQUENCE</scope>
    <source>
        <tissue evidence="1">Whole organism</tissue>
    </source>
</reference>
<accession>A0A0K2THL6</accession>
<sequence length="43" mass="5064">MHGRHTQAILLLADKNGVVALVWKIRKKYCLVRFILHGRCNYQ</sequence>
<proteinExistence type="predicted"/>
<organism evidence="1">
    <name type="scientific">Lepeophtheirus salmonis</name>
    <name type="common">Salmon louse</name>
    <name type="synonym">Caligus salmonis</name>
    <dbReference type="NCBI Taxonomy" id="72036"/>
    <lineage>
        <taxon>Eukaryota</taxon>
        <taxon>Metazoa</taxon>
        <taxon>Ecdysozoa</taxon>
        <taxon>Arthropoda</taxon>
        <taxon>Crustacea</taxon>
        <taxon>Multicrustacea</taxon>
        <taxon>Hexanauplia</taxon>
        <taxon>Copepoda</taxon>
        <taxon>Siphonostomatoida</taxon>
        <taxon>Caligidae</taxon>
        <taxon>Lepeophtheirus</taxon>
    </lineage>
</organism>
<protein>
    <submittedName>
        <fullName evidence="1">Uncharacterized protein</fullName>
    </submittedName>
</protein>
<name>A0A0K2THL6_LEPSM</name>
<dbReference type="AlphaFoldDB" id="A0A0K2THL6"/>
<dbReference type="EMBL" id="HACA01007640">
    <property type="protein sequence ID" value="CDW25001.1"/>
    <property type="molecule type" value="Transcribed_RNA"/>
</dbReference>